<keyword evidence="2" id="KW-1185">Reference proteome</keyword>
<organism evidence="1 2">
    <name type="scientific">Clunio marinus</name>
    <dbReference type="NCBI Taxonomy" id="568069"/>
    <lineage>
        <taxon>Eukaryota</taxon>
        <taxon>Metazoa</taxon>
        <taxon>Ecdysozoa</taxon>
        <taxon>Arthropoda</taxon>
        <taxon>Hexapoda</taxon>
        <taxon>Insecta</taxon>
        <taxon>Pterygota</taxon>
        <taxon>Neoptera</taxon>
        <taxon>Endopterygota</taxon>
        <taxon>Diptera</taxon>
        <taxon>Nematocera</taxon>
        <taxon>Chironomoidea</taxon>
        <taxon>Chironomidae</taxon>
        <taxon>Clunio</taxon>
    </lineage>
</organism>
<evidence type="ECO:0000313" key="1">
    <source>
        <dbReference type="EMBL" id="CRK89933.1"/>
    </source>
</evidence>
<accession>A0A1J1HPF8</accession>
<name>A0A1J1HPF8_9DIPT</name>
<reference evidence="1 2" key="1">
    <citation type="submission" date="2015-04" db="EMBL/GenBank/DDBJ databases">
        <authorList>
            <person name="Syromyatnikov M.Y."/>
            <person name="Popov V.N."/>
        </authorList>
    </citation>
    <scope>NUCLEOTIDE SEQUENCE [LARGE SCALE GENOMIC DNA]</scope>
</reference>
<proteinExistence type="predicted"/>
<dbReference type="EMBL" id="CVRI01000015">
    <property type="protein sequence ID" value="CRK89933.1"/>
    <property type="molecule type" value="Genomic_DNA"/>
</dbReference>
<gene>
    <name evidence="1" type="ORF">CLUMA_CG003663</name>
</gene>
<evidence type="ECO:0000313" key="2">
    <source>
        <dbReference type="Proteomes" id="UP000183832"/>
    </source>
</evidence>
<sequence length="127" mass="14342">MLLVSSRKKRKLGSFTFSMPQLPFVMLNLVVNFKTTPRIFTTSTEILWSELADFKKDNITTLCLKLETSKGVSSSSSCMSAVSQIHLTVICCNRYVILYLLAQYSLRTFIHKETSIGPHVSLNLNFA</sequence>
<dbReference type="Proteomes" id="UP000183832">
    <property type="component" value="Unassembled WGS sequence"/>
</dbReference>
<dbReference type="AlphaFoldDB" id="A0A1J1HPF8"/>
<protein>
    <submittedName>
        <fullName evidence="1">CLUMA_CG003663, isoform A</fullName>
    </submittedName>
</protein>